<proteinExistence type="predicted"/>
<evidence type="ECO:0000313" key="2">
    <source>
        <dbReference type="Proteomes" id="UP000268623"/>
    </source>
</evidence>
<accession>A0A3M9XKA3</accession>
<dbReference type="EMBL" id="QWDD01000003">
    <property type="protein sequence ID" value="RNJ48052.1"/>
    <property type="molecule type" value="Genomic_DNA"/>
</dbReference>
<comment type="caution">
    <text evidence="1">The sequence shown here is derived from an EMBL/GenBank/DDBJ whole genome shotgun (WGS) entry which is preliminary data.</text>
</comment>
<name>A0A3M9XKA3_9HYPH</name>
<gene>
    <name evidence="1" type="ORF">D1O30_19620</name>
</gene>
<sequence>MALPGNVKEVVMSAATVIALFIPLTAGAAQAESHRLIAQEFSLVGAGDLQSAIWADKLPQLQASRSALQRAAPSAHLKSIAQVWTATFAGNGRSYVVSAINDGCESSSAAENALICPVRVAEVVGGKVQVVADTTLPISSVRGNAGYDASSNANSQYMTIASFDPVSRAISFTDVSAGQRTALSFRVNLQ</sequence>
<dbReference type="Proteomes" id="UP000268623">
    <property type="component" value="Unassembled WGS sequence"/>
</dbReference>
<keyword evidence="2" id="KW-1185">Reference proteome</keyword>
<organism evidence="1 2">
    <name type="scientific">Methylocystis hirsuta</name>
    <dbReference type="NCBI Taxonomy" id="369798"/>
    <lineage>
        <taxon>Bacteria</taxon>
        <taxon>Pseudomonadati</taxon>
        <taxon>Pseudomonadota</taxon>
        <taxon>Alphaproteobacteria</taxon>
        <taxon>Hyphomicrobiales</taxon>
        <taxon>Methylocystaceae</taxon>
        <taxon>Methylocystis</taxon>
    </lineage>
</organism>
<evidence type="ECO:0000313" key="1">
    <source>
        <dbReference type="EMBL" id="RNJ48052.1"/>
    </source>
</evidence>
<protein>
    <submittedName>
        <fullName evidence="1">Uncharacterized protein</fullName>
    </submittedName>
</protein>
<dbReference type="AlphaFoldDB" id="A0A3M9XKA3"/>
<reference evidence="1 2" key="1">
    <citation type="submission" date="2018-08" db="EMBL/GenBank/DDBJ databases">
        <title>Genome sequence of Methylocystis hirsuta CSC1, a methanotroph able to accumulate PHAs.</title>
        <authorList>
            <person name="Bordel S."/>
            <person name="Rodriguez E."/>
            <person name="Gancedo J."/>
            <person name="Munoz R."/>
        </authorList>
    </citation>
    <scope>NUCLEOTIDE SEQUENCE [LARGE SCALE GENOMIC DNA]</scope>
    <source>
        <strain evidence="1 2">CSC1</strain>
    </source>
</reference>